<feature type="domain" description="DUF305" evidence="2">
    <location>
        <begin position="82"/>
        <end position="186"/>
    </location>
</feature>
<sequence length="192" mass="20835">MKTNFVSIKSIACLLAASLAFSSCDNESETVAPVSVTPTTEASKDAGKVADDLFDKEVQQAISSTIKAISQMESTCDKSIDHASVMLIHHELMLKLAEAEIKYGDDPNVLLMADKAKSAHTAKISELKAFLETQPVPVPLPQNECSLYLASMKQHTMDIIQCMKKVKDTPDPDADYVALMNCHPEGCNCKEG</sequence>
<comment type="caution">
    <text evidence="3">The sequence shown here is derived from an EMBL/GenBank/DDBJ whole genome shotgun (WGS) entry which is preliminary data.</text>
</comment>
<dbReference type="Proteomes" id="UP000316727">
    <property type="component" value="Unassembled WGS sequence"/>
</dbReference>
<evidence type="ECO:0000313" key="3">
    <source>
        <dbReference type="EMBL" id="TPE46196.1"/>
    </source>
</evidence>
<name>A0A501WKM7_9BACT</name>
<organism evidence="3 4">
    <name type="scientific">Pontibacter mangrovi</name>
    <dbReference type="NCBI Taxonomy" id="2589816"/>
    <lineage>
        <taxon>Bacteria</taxon>
        <taxon>Pseudomonadati</taxon>
        <taxon>Bacteroidota</taxon>
        <taxon>Cytophagia</taxon>
        <taxon>Cytophagales</taxon>
        <taxon>Hymenobacteraceae</taxon>
        <taxon>Pontibacter</taxon>
    </lineage>
</organism>
<dbReference type="InterPro" id="IPR005183">
    <property type="entry name" value="DUF305_CopM-like"/>
</dbReference>
<feature type="signal peptide" evidence="1">
    <location>
        <begin position="1"/>
        <end position="22"/>
    </location>
</feature>
<dbReference type="InterPro" id="IPR012347">
    <property type="entry name" value="Ferritin-like"/>
</dbReference>
<evidence type="ECO:0000256" key="1">
    <source>
        <dbReference type="SAM" id="SignalP"/>
    </source>
</evidence>
<dbReference type="OrthoDB" id="8603558at2"/>
<proteinExistence type="predicted"/>
<dbReference type="Gene3D" id="1.20.1260.10">
    <property type="match status" value="1"/>
</dbReference>
<accession>A0A501WKM7</accession>
<keyword evidence="1" id="KW-0732">Signal</keyword>
<keyword evidence="4" id="KW-1185">Reference proteome</keyword>
<reference evidence="3 4" key="1">
    <citation type="submission" date="2019-06" db="EMBL/GenBank/DDBJ databases">
        <title>A novel bacterium of genus Pontibacter, isolated from marine sediment.</title>
        <authorList>
            <person name="Huang H."/>
            <person name="Mo K."/>
            <person name="Hu Y."/>
        </authorList>
    </citation>
    <scope>NUCLEOTIDE SEQUENCE [LARGE SCALE GENOMIC DNA]</scope>
    <source>
        <strain evidence="3 4">HB172049</strain>
    </source>
</reference>
<dbReference type="AlphaFoldDB" id="A0A501WKM7"/>
<dbReference type="Pfam" id="PF03713">
    <property type="entry name" value="DUF305"/>
    <property type="match status" value="1"/>
</dbReference>
<gene>
    <name evidence="3" type="ORF">FJM65_02295</name>
</gene>
<evidence type="ECO:0000313" key="4">
    <source>
        <dbReference type="Proteomes" id="UP000316727"/>
    </source>
</evidence>
<protein>
    <submittedName>
        <fullName evidence="3">DUF305 domain-containing protein</fullName>
    </submittedName>
</protein>
<feature type="chain" id="PRO_5021303480" evidence="1">
    <location>
        <begin position="23"/>
        <end position="192"/>
    </location>
</feature>
<dbReference type="EMBL" id="VFRQ01000001">
    <property type="protein sequence ID" value="TPE46196.1"/>
    <property type="molecule type" value="Genomic_DNA"/>
</dbReference>
<dbReference type="PROSITE" id="PS51257">
    <property type="entry name" value="PROKAR_LIPOPROTEIN"/>
    <property type="match status" value="1"/>
</dbReference>
<evidence type="ECO:0000259" key="2">
    <source>
        <dbReference type="Pfam" id="PF03713"/>
    </source>
</evidence>
<dbReference type="RefSeq" id="WP_140618991.1">
    <property type="nucleotide sequence ID" value="NZ_VFRQ01000001.1"/>
</dbReference>